<dbReference type="NCBIfam" id="TIGR02185">
    <property type="entry name" value="Trep_Strep"/>
    <property type="match status" value="1"/>
</dbReference>
<feature type="transmembrane region" description="Helical" evidence="1">
    <location>
        <begin position="160"/>
        <end position="180"/>
    </location>
</feature>
<dbReference type="RefSeq" id="WP_187301660.1">
    <property type="nucleotide sequence ID" value="NZ_JACRYT010000001.1"/>
</dbReference>
<gene>
    <name evidence="2" type="ORF">H9L42_01370</name>
</gene>
<proteinExistence type="predicted"/>
<keyword evidence="1" id="KW-0812">Transmembrane</keyword>
<name>A0A923NIF8_9FIRM</name>
<feature type="transmembrane region" description="Helical" evidence="1">
    <location>
        <begin position="14"/>
        <end position="35"/>
    </location>
</feature>
<evidence type="ECO:0000313" key="2">
    <source>
        <dbReference type="EMBL" id="MBC6678480.1"/>
    </source>
</evidence>
<dbReference type="AlphaFoldDB" id="A0A923NIF8"/>
<accession>A0A923NIF8</accession>
<comment type="caution">
    <text evidence="2">The sequence shown here is derived from an EMBL/GenBank/DDBJ whole genome shotgun (WGS) entry which is preliminary data.</text>
</comment>
<feature type="transmembrane region" description="Helical" evidence="1">
    <location>
        <begin position="71"/>
        <end position="96"/>
    </location>
</feature>
<dbReference type="InterPro" id="IPR011733">
    <property type="entry name" value="CHP02185_IM"/>
</dbReference>
<dbReference type="Pfam" id="PF09605">
    <property type="entry name" value="Trep_Strep"/>
    <property type="match status" value="1"/>
</dbReference>
<dbReference type="EMBL" id="JACRYT010000001">
    <property type="protein sequence ID" value="MBC6678480.1"/>
    <property type="molecule type" value="Genomic_DNA"/>
</dbReference>
<keyword evidence="1" id="KW-0472">Membrane</keyword>
<feature type="transmembrane region" description="Helical" evidence="1">
    <location>
        <begin position="116"/>
        <end position="139"/>
    </location>
</feature>
<feature type="transmembrane region" description="Helical" evidence="1">
    <location>
        <begin position="41"/>
        <end position="59"/>
    </location>
</feature>
<dbReference type="Proteomes" id="UP000602647">
    <property type="component" value="Unassembled WGS sequence"/>
</dbReference>
<reference evidence="2" key="1">
    <citation type="submission" date="2020-08" db="EMBL/GenBank/DDBJ databases">
        <title>Genome public.</title>
        <authorList>
            <person name="Liu C."/>
            <person name="Sun Q."/>
        </authorList>
    </citation>
    <scope>NUCLEOTIDE SEQUENCE</scope>
    <source>
        <strain evidence="2">BX12</strain>
    </source>
</reference>
<keyword evidence="1" id="KW-1133">Transmembrane helix</keyword>
<evidence type="ECO:0000256" key="1">
    <source>
        <dbReference type="SAM" id="Phobius"/>
    </source>
</evidence>
<keyword evidence="3" id="KW-1185">Reference proteome</keyword>
<organism evidence="2 3">
    <name type="scientific">Zhenpiania hominis</name>
    <dbReference type="NCBI Taxonomy" id="2763644"/>
    <lineage>
        <taxon>Bacteria</taxon>
        <taxon>Bacillati</taxon>
        <taxon>Bacillota</taxon>
        <taxon>Clostridia</taxon>
        <taxon>Peptostreptococcales</taxon>
        <taxon>Anaerovoracaceae</taxon>
        <taxon>Zhenpiania</taxon>
    </lineage>
</organism>
<protein>
    <submittedName>
        <fullName evidence="2">MptD family putative ECF transporter S component</fullName>
    </submittedName>
</protein>
<sequence length="191" mass="20260">MSTANPNKLKIKDIITVVLLALINVVIFFASSVLYATPITIILMPVFFALLEGIVYFIIGTKVKKPGAILIYSIVRAIMGGYLPYIILFILSGAIAELLLWKMGYGNAKALTVSYVINQVLAAFGSTIIPYAIAAKAMADQMVTDGRQDAILAASQMLQSWVSVALVAGVIVAAFIGAAIGKGIVKKHLAA</sequence>
<evidence type="ECO:0000313" key="3">
    <source>
        <dbReference type="Proteomes" id="UP000602647"/>
    </source>
</evidence>